<sequence>MRNHVVVVGGGPTGLLTALGLGRRGVRVTVLEAEEKPNDSPRALVYHCSVLPHLRDLGVLEDCVSAGFLRQDFAWRIHETGEMIRWDLSAIDGDVEFPHALHLGQDKLSAIVVQHLNKLPNVDIRYSTSVLACIDAHNGVTVKAECRGEAFDIEADWLVGADGARSTVRRDILKMQFFGITWPERYIATNIRTNLASLGYSNATMQVDPVCGSVICAIDADDFWRVTFVEEPELPIEGLEQRIGAMFEKLLPKDNPYELIAYTPYRMHQRVTDRMRHGRVLLVGDAAHVTNPTGGLGLTGGMFDCFALIEALGLVLLDGADDEILEFYERDRRKKFIELVSPRASNNLRTLYHLLPGQQRTEWIEWARSISNDRNRMREAMLFHEQMRTVF</sequence>
<accession>A0ABW8ZXR5</accession>
<keyword evidence="5" id="KW-1185">Reference proteome</keyword>
<dbReference type="PANTHER" id="PTHR43476:SF4">
    <property type="entry name" value="BLR0106 PROTEIN"/>
    <property type="match status" value="1"/>
</dbReference>
<organism evidence="4 5">
    <name type="scientific">Paraburkholderia agricolaris</name>
    <dbReference type="NCBI Taxonomy" id="2152888"/>
    <lineage>
        <taxon>Bacteria</taxon>
        <taxon>Pseudomonadati</taxon>
        <taxon>Pseudomonadota</taxon>
        <taxon>Betaproteobacteria</taxon>
        <taxon>Burkholderiales</taxon>
        <taxon>Burkholderiaceae</taxon>
        <taxon>Paraburkholderia</taxon>
    </lineage>
</organism>
<keyword evidence="1" id="KW-0560">Oxidoreductase</keyword>
<dbReference type="Gene3D" id="3.30.70.2450">
    <property type="match status" value="1"/>
</dbReference>
<proteinExistence type="predicted"/>
<evidence type="ECO:0000313" key="4">
    <source>
        <dbReference type="EMBL" id="MFL9887495.1"/>
    </source>
</evidence>
<evidence type="ECO:0000313" key="5">
    <source>
        <dbReference type="Proteomes" id="UP001629249"/>
    </source>
</evidence>
<evidence type="ECO:0000256" key="1">
    <source>
        <dbReference type="ARBA" id="ARBA00023002"/>
    </source>
</evidence>
<dbReference type="EMBL" id="JAQQFN010000028">
    <property type="protein sequence ID" value="MFL9887495.1"/>
    <property type="molecule type" value="Genomic_DNA"/>
</dbReference>
<dbReference type="Pfam" id="PF01494">
    <property type="entry name" value="FAD_binding_3"/>
    <property type="match status" value="1"/>
</dbReference>
<dbReference type="PRINTS" id="PR00420">
    <property type="entry name" value="RNGMNOXGNASE"/>
</dbReference>
<dbReference type="Proteomes" id="UP001629249">
    <property type="component" value="Unassembled WGS sequence"/>
</dbReference>
<evidence type="ECO:0000256" key="2">
    <source>
        <dbReference type="ARBA" id="ARBA00023027"/>
    </source>
</evidence>
<dbReference type="Gene3D" id="3.50.50.60">
    <property type="entry name" value="FAD/NAD(P)-binding domain"/>
    <property type="match status" value="1"/>
</dbReference>
<protein>
    <submittedName>
        <fullName evidence="4">FAD-dependent oxidoreductase</fullName>
    </submittedName>
</protein>
<dbReference type="InterPro" id="IPR050631">
    <property type="entry name" value="PheA/TfdB_FAD_monoxygenase"/>
</dbReference>
<keyword evidence="2" id="KW-0520">NAD</keyword>
<dbReference type="SUPFAM" id="SSF51905">
    <property type="entry name" value="FAD/NAD(P)-binding domain"/>
    <property type="match status" value="1"/>
</dbReference>
<dbReference type="PANTHER" id="PTHR43476">
    <property type="entry name" value="3-(3-HYDROXY-PHENYL)PROPIONATE/3-HYDROXYCINNAMIC ACID HYDROXYLASE"/>
    <property type="match status" value="1"/>
</dbReference>
<gene>
    <name evidence="4" type="ORF">PQR66_30985</name>
</gene>
<reference evidence="4 5" key="1">
    <citation type="journal article" date="2024" name="Chem. Sci.">
        <title>Discovery of megapolipeptins by genome mining of a Burkholderiales bacteria collection.</title>
        <authorList>
            <person name="Paulo B.S."/>
            <person name="Recchia M.J.J."/>
            <person name="Lee S."/>
            <person name="Fergusson C.H."/>
            <person name="Romanowski S.B."/>
            <person name="Hernandez A."/>
            <person name="Krull N."/>
            <person name="Liu D.Y."/>
            <person name="Cavanagh H."/>
            <person name="Bos A."/>
            <person name="Gray C.A."/>
            <person name="Murphy B.T."/>
            <person name="Linington R.G."/>
            <person name="Eustaquio A.S."/>
        </authorList>
    </citation>
    <scope>NUCLEOTIDE SEQUENCE [LARGE SCALE GENOMIC DNA]</scope>
    <source>
        <strain evidence="4 5">RL16-012-BIC-B</strain>
    </source>
</reference>
<dbReference type="RefSeq" id="WP_153141705.1">
    <property type="nucleotide sequence ID" value="NZ_JAQQFH010000030.1"/>
</dbReference>
<comment type="caution">
    <text evidence="4">The sequence shown here is derived from an EMBL/GenBank/DDBJ whole genome shotgun (WGS) entry which is preliminary data.</text>
</comment>
<feature type="domain" description="FAD-binding" evidence="3">
    <location>
        <begin position="4"/>
        <end position="334"/>
    </location>
</feature>
<evidence type="ECO:0000259" key="3">
    <source>
        <dbReference type="Pfam" id="PF01494"/>
    </source>
</evidence>
<name>A0ABW8ZXR5_9BURK</name>
<dbReference type="InterPro" id="IPR002938">
    <property type="entry name" value="FAD-bd"/>
</dbReference>
<dbReference type="InterPro" id="IPR036188">
    <property type="entry name" value="FAD/NAD-bd_sf"/>
</dbReference>